<dbReference type="Gene3D" id="3.40.50.150">
    <property type="entry name" value="Vaccinia Virus protein VP39"/>
    <property type="match status" value="1"/>
</dbReference>
<dbReference type="Proteomes" id="UP000309561">
    <property type="component" value="Unassembled WGS sequence"/>
</dbReference>
<feature type="domain" description="Tellurite resistance methyltransferase TehB-like" evidence="1">
    <location>
        <begin position="33"/>
        <end position="176"/>
    </location>
</feature>
<gene>
    <name evidence="2" type="ORF">FCU45_05175</name>
</gene>
<evidence type="ECO:0000313" key="2">
    <source>
        <dbReference type="EMBL" id="TKI70006.1"/>
    </source>
</evidence>
<name>A0A4U2Z6N3_9BACT</name>
<dbReference type="EMBL" id="SZPX01000003">
    <property type="protein sequence ID" value="TKI70006.1"/>
    <property type="molecule type" value="Genomic_DNA"/>
</dbReference>
<dbReference type="Pfam" id="PF03848">
    <property type="entry name" value="TehB"/>
    <property type="match status" value="1"/>
</dbReference>
<protein>
    <submittedName>
        <fullName evidence="2">Methyltransferase domain-containing protein</fullName>
    </submittedName>
</protein>
<dbReference type="SUPFAM" id="SSF53335">
    <property type="entry name" value="S-adenosyl-L-methionine-dependent methyltransferases"/>
    <property type="match status" value="1"/>
</dbReference>
<dbReference type="InterPro" id="IPR015985">
    <property type="entry name" value="TehB-like_dom"/>
</dbReference>
<dbReference type="RefSeq" id="WP_137012980.1">
    <property type="nucleotide sequence ID" value="NZ_SZPX01000003.1"/>
</dbReference>
<keyword evidence="2" id="KW-0808">Transferase</keyword>
<dbReference type="InterPro" id="IPR029063">
    <property type="entry name" value="SAM-dependent_MTases_sf"/>
</dbReference>
<sequence length="184" mass="21021">MKEDKQRWNERYLDNPMPQEVSALLDKYISHANVGQAIDVACGTGRNTHYLADLGFMVDAVDISDYALERVKNSSTIKKIDTDLDKYNLTPNKYDLIVNVNYLNRRLVSQMKEALKSGGVLVFETFIVAHGDFKMPTTNLDYLLRKNELLHSFIGLDVIYYEEKIDTNLRGERIKVASLVAKKA</sequence>
<comment type="caution">
    <text evidence="2">The sequence shown here is derived from an EMBL/GenBank/DDBJ whole genome shotgun (WGS) entry which is preliminary data.</text>
</comment>
<organism evidence="2 3">
    <name type="scientific">Sulfurimonas crateris</name>
    <dbReference type="NCBI Taxonomy" id="2574727"/>
    <lineage>
        <taxon>Bacteria</taxon>
        <taxon>Pseudomonadati</taxon>
        <taxon>Campylobacterota</taxon>
        <taxon>Epsilonproteobacteria</taxon>
        <taxon>Campylobacterales</taxon>
        <taxon>Sulfurimonadaceae</taxon>
        <taxon>Sulfurimonas</taxon>
    </lineage>
</organism>
<accession>A0A4U2Z6N3</accession>
<keyword evidence="3" id="KW-1185">Reference proteome</keyword>
<dbReference type="GO" id="GO:0008168">
    <property type="term" value="F:methyltransferase activity"/>
    <property type="evidence" value="ECO:0007669"/>
    <property type="project" value="UniProtKB-KW"/>
</dbReference>
<dbReference type="AlphaFoldDB" id="A0A4U2Z6N3"/>
<keyword evidence="2" id="KW-0489">Methyltransferase</keyword>
<dbReference type="OrthoDB" id="5298787at2"/>
<evidence type="ECO:0000259" key="1">
    <source>
        <dbReference type="Pfam" id="PF03848"/>
    </source>
</evidence>
<proteinExistence type="predicted"/>
<dbReference type="CDD" id="cd02440">
    <property type="entry name" value="AdoMet_MTases"/>
    <property type="match status" value="1"/>
</dbReference>
<dbReference type="GO" id="GO:0032259">
    <property type="term" value="P:methylation"/>
    <property type="evidence" value="ECO:0007669"/>
    <property type="project" value="UniProtKB-KW"/>
</dbReference>
<evidence type="ECO:0000313" key="3">
    <source>
        <dbReference type="Proteomes" id="UP000309561"/>
    </source>
</evidence>
<reference evidence="2 3" key="1">
    <citation type="submission" date="2019-04" db="EMBL/GenBank/DDBJ databases">
        <title>Sulfurimonas crateris sp. nov. a facultative anaerobic sulfur-oxidizing chemolithautotrophic bacterium isolated from a terrestrial mud vulcano.</title>
        <authorList>
            <person name="Ratnikova N.M."/>
            <person name="Slobodkin A.I."/>
            <person name="Merkel A.Y."/>
            <person name="Novikov A."/>
            <person name="Bonch-Osmolovskaya E.A."/>
            <person name="Slobodkina G.B."/>
        </authorList>
    </citation>
    <scope>NUCLEOTIDE SEQUENCE [LARGE SCALE GENOMIC DNA]</scope>
    <source>
        <strain evidence="2 3">SN118</strain>
    </source>
</reference>